<dbReference type="Pfam" id="PF13377">
    <property type="entry name" value="Peripla_BP_3"/>
    <property type="match status" value="1"/>
</dbReference>
<dbReference type="CDD" id="cd01392">
    <property type="entry name" value="HTH_LacI"/>
    <property type="match status" value="1"/>
</dbReference>
<feature type="domain" description="HTH lacI-type" evidence="5">
    <location>
        <begin position="5"/>
        <end position="59"/>
    </location>
</feature>
<sequence>MEKVKSIKEIARLAGVSTATVSRVINQNGRFSKETEERVRRIIRQTEYVPNMSAKGLRTNRTRVVGLVVPDITNPHFSSLVLKLEMNFFEHGYSCLICNTNESEKLERKHIHTLSAQNVSGIVLISGTRNYSELDDVPVIYVDRPSRSQNSSGVMIESDNEEGGYLATQELLNAGCRHLVILKCLSSDTNQFSRYRGFQRALAEHGIEEDPHLYVDLPEVSSEKARNAITWLLEQNFHFDGIMCTTDTIAAGALIALREHGLSVPEDVLVTGFDDSQLAISCGPGITSVHQDVSKMAQLATGLLLEMICGKMPKQTYYQLPVYLEVRASTRR</sequence>
<comment type="caution">
    <text evidence="6">The sequence shown here is derived from an EMBL/GenBank/DDBJ whole genome shotgun (WGS) entry which is preliminary data.</text>
</comment>
<dbReference type="EMBL" id="JBBMFA010000056">
    <property type="protein sequence ID" value="MEQ2519482.1"/>
    <property type="molecule type" value="Genomic_DNA"/>
</dbReference>
<evidence type="ECO:0000256" key="4">
    <source>
        <dbReference type="ARBA" id="ARBA00023163"/>
    </source>
</evidence>
<dbReference type="PROSITE" id="PS00356">
    <property type="entry name" value="HTH_LACI_1"/>
    <property type="match status" value="1"/>
</dbReference>
<keyword evidence="2" id="KW-0805">Transcription regulation</keyword>
<dbReference type="PANTHER" id="PTHR30146">
    <property type="entry name" value="LACI-RELATED TRANSCRIPTIONAL REPRESSOR"/>
    <property type="match status" value="1"/>
</dbReference>
<gene>
    <name evidence="6" type="ORF">WMO24_03380</name>
</gene>
<dbReference type="InterPro" id="IPR046335">
    <property type="entry name" value="LacI/GalR-like_sensor"/>
</dbReference>
<dbReference type="RefSeq" id="WP_349214926.1">
    <property type="nucleotide sequence ID" value="NZ_JBBMFA010000056.1"/>
</dbReference>
<dbReference type="SUPFAM" id="SSF47413">
    <property type="entry name" value="lambda repressor-like DNA-binding domains"/>
    <property type="match status" value="1"/>
</dbReference>
<dbReference type="InterPro" id="IPR010982">
    <property type="entry name" value="Lambda_DNA-bd_dom_sf"/>
</dbReference>
<organism evidence="6 7">
    <name type="scientific">Ruthenibacterium intestinale</name>
    <dbReference type="NCBI Taxonomy" id="3133163"/>
    <lineage>
        <taxon>Bacteria</taxon>
        <taxon>Bacillati</taxon>
        <taxon>Bacillota</taxon>
        <taxon>Clostridia</taxon>
        <taxon>Eubacteriales</taxon>
        <taxon>Oscillospiraceae</taxon>
        <taxon>Ruthenibacterium</taxon>
    </lineage>
</organism>
<dbReference type="InterPro" id="IPR028082">
    <property type="entry name" value="Peripla_BP_I"/>
</dbReference>
<reference evidence="6 7" key="1">
    <citation type="submission" date="2024-03" db="EMBL/GenBank/DDBJ databases">
        <title>Human intestinal bacterial collection.</title>
        <authorList>
            <person name="Pauvert C."/>
            <person name="Hitch T.C.A."/>
            <person name="Clavel T."/>
        </authorList>
    </citation>
    <scope>NUCLEOTIDE SEQUENCE [LARGE SCALE GENOMIC DNA]</scope>
    <source>
        <strain evidence="6 7">CLA-JM-H11</strain>
    </source>
</reference>
<dbReference type="PANTHER" id="PTHR30146:SF95">
    <property type="entry name" value="RIBOSE OPERON REPRESSOR"/>
    <property type="match status" value="1"/>
</dbReference>
<dbReference type="Gene3D" id="1.10.260.40">
    <property type="entry name" value="lambda repressor-like DNA-binding domains"/>
    <property type="match status" value="1"/>
</dbReference>
<protein>
    <submittedName>
        <fullName evidence="6">LacI family DNA-binding transcriptional regulator</fullName>
    </submittedName>
</protein>
<dbReference type="GO" id="GO:0003677">
    <property type="term" value="F:DNA binding"/>
    <property type="evidence" value="ECO:0007669"/>
    <property type="project" value="UniProtKB-KW"/>
</dbReference>
<dbReference type="CDD" id="cd06291">
    <property type="entry name" value="PBP1_Qymf-like"/>
    <property type="match status" value="1"/>
</dbReference>
<evidence type="ECO:0000313" key="6">
    <source>
        <dbReference type="EMBL" id="MEQ2519482.1"/>
    </source>
</evidence>
<proteinExistence type="predicted"/>
<dbReference type="PRINTS" id="PR00036">
    <property type="entry name" value="HTHLACI"/>
</dbReference>
<name>A0ABV1GCV0_9FIRM</name>
<dbReference type="Pfam" id="PF00356">
    <property type="entry name" value="LacI"/>
    <property type="match status" value="1"/>
</dbReference>
<evidence type="ECO:0000256" key="3">
    <source>
        <dbReference type="ARBA" id="ARBA00023125"/>
    </source>
</evidence>
<keyword evidence="1" id="KW-0678">Repressor</keyword>
<keyword evidence="7" id="KW-1185">Reference proteome</keyword>
<dbReference type="SMART" id="SM00354">
    <property type="entry name" value="HTH_LACI"/>
    <property type="match status" value="1"/>
</dbReference>
<dbReference type="PROSITE" id="PS50932">
    <property type="entry name" value="HTH_LACI_2"/>
    <property type="match status" value="1"/>
</dbReference>
<evidence type="ECO:0000256" key="1">
    <source>
        <dbReference type="ARBA" id="ARBA00022491"/>
    </source>
</evidence>
<accession>A0ABV1GCV0</accession>
<evidence type="ECO:0000256" key="2">
    <source>
        <dbReference type="ARBA" id="ARBA00023015"/>
    </source>
</evidence>
<keyword evidence="4" id="KW-0804">Transcription</keyword>
<dbReference type="Proteomes" id="UP001477672">
    <property type="component" value="Unassembled WGS sequence"/>
</dbReference>
<keyword evidence="3 6" id="KW-0238">DNA-binding</keyword>
<evidence type="ECO:0000313" key="7">
    <source>
        <dbReference type="Proteomes" id="UP001477672"/>
    </source>
</evidence>
<evidence type="ECO:0000259" key="5">
    <source>
        <dbReference type="PROSITE" id="PS50932"/>
    </source>
</evidence>
<dbReference type="InterPro" id="IPR000843">
    <property type="entry name" value="HTH_LacI"/>
</dbReference>
<dbReference type="Gene3D" id="3.40.50.2300">
    <property type="match status" value="2"/>
</dbReference>
<dbReference type="SUPFAM" id="SSF53822">
    <property type="entry name" value="Periplasmic binding protein-like I"/>
    <property type="match status" value="1"/>
</dbReference>